<dbReference type="Proteomes" id="UP001218218">
    <property type="component" value="Unassembled WGS sequence"/>
</dbReference>
<proteinExistence type="predicted"/>
<accession>A0AAD7A5B7</accession>
<sequence length="140" mass="15535">MHNGAHLILVYARWRLLGFIHVYARRHLSHPVSSMSMRDGAHLPPVSPTSMRDGARLILISSTSMHNGAHSSHPCLCTMVPVSSTSMRDGAHLILISSMSMCDSARLIPCLIYVYVRQHPSFPLLIHVECNGLFVYISST</sequence>
<keyword evidence="2" id="KW-1185">Reference proteome</keyword>
<protein>
    <submittedName>
        <fullName evidence="1">Uncharacterized protein</fullName>
    </submittedName>
</protein>
<name>A0AAD7A5B7_9AGAR</name>
<gene>
    <name evidence="1" type="ORF">DFH08DRAFT_958779</name>
</gene>
<comment type="caution">
    <text evidence="1">The sequence shown here is derived from an EMBL/GenBank/DDBJ whole genome shotgun (WGS) entry which is preliminary data.</text>
</comment>
<dbReference type="AlphaFoldDB" id="A0AAD7A5B7"/>
<evidence type="ECO:0000313" key="2">
    <source>
        <dbReference type="Proteomes" id="UP001218218"/>
    </source>
</evidence>
<evidence type="ECO:0000313" key="1">
    <source>
        <dbReference type="EMBL" id="KAJ7349824.1"/>
    </source>
</evidence>
<organism evidence="1 2">
    <name type="scientific">Mycena albidolilacea</name>
    <dbReference type="NCBI Taxonomy" id="1033008"/>
    <lineage>
        <taxon>Eukaryota</taxon>
        <taxon>Fungi</taxon>
        <taxon>Dikarya</taxon>
        <taxon>Basidiomycota</taxon>
        <taxon>Agaricomycotina</taxon>
        <taxon>Agaricomycetes</taxon>
        <taxon>Agaricomycetidae</taxon>
        <taxon>Agaricales</taxon>
        <taxon>Marasmiineae</taxon>
        <taxon>Mycenaceae</taxon>
        <taxon>Mycena</taxon>
    </lineage>
</organism>
<dbReference type="EMBL" id="JARIHO010000015">
    <property type="protein sequence ID" value="KAJ7349824.1"/>
    <property type="molecule type" value="Genomic_DNA"/>
</dbReference>
<reference evidence="1" key="1">
    <citation type="submission" date="2023-03" db="EMBL/GenBank/DDBJ databases">
        <title>Massive genome expansion in bonnet fungi (Mycena s.s.) driven by repeated elements and novel gene families across ecological guilds.</title>
        <authorList>
            <consortium name="Lawrence Berkeley National Laboratory"/>
            <person name="Harder C.B."/>
            <person name="Miyauchi S."/>
            <person name="Viragh M."/>
            <person name="Kuo A."/>
            <person name="Thoen E."/>
            <person name="Andreopoulos B."/>
            <person name="Lu D."/>
            <person name="Skrede I."/>
            <person name="Drula E."/>
            <person name="Henrissat B."/>
            <person name="Morin E."/>
            <person name="Kohler A."/>
            <person name="Barry K."/>
            <person name="LaButti K."/>
            <person name="Morin E."/>
            <person name="Salamov A."/>
            <person name="Lipzen A."/>
            <person name="Mereny Z."/>
            <person name="Hegedus B."/>
            <person name="Baldrian P."/>
            <person name="Stursova M."/>
            <person name="Weitz H."/>
            <person name="Taylor A."/>
            <person name="Grigoriev I.V."/>
            <person name="Nagy L.G."/>
            <person name="Martin F."/>
            <person name="Kauserud H."/>
        </authorList>
    </citation>
    <scope>NUCLEOTIDE SEQUENCE</scope>
    <source>
        <strain evidence="1">CBHHK002</strain>
    </source>
</reference>